<evidence type="ECO:0000256" key="1">
    <source>
        <dbReference type="ARBA" id="ARBA00022801"/>
    </source>
</evidence>
<keyword evidence="4" id="KW-1185">Reference proteome</keyword>
<dbReference type="InterPro" id="IPR050272">
    <property type="entry name" value="Isochorismatase-like_hydrls"/>
</dbReference>
<evidence type="ECO:0000313" key="4">
    <source>
        <dbReference type="Proteomes" id="UP000198327"/>
    </source>
</evidence>
<dbReference type="Proteomes" id="UP000198327">
    <property type="component" value="Unassembled WGS sequence"/>
</dbReference>
<organism evidence="3 4">
    <name type="scientific">Rhodococcoides kyotonense</name>
    <dbReference type="NCBI Taxonomy" id="398843"/>
    <lineage>
        <taxon>Bacteria</taxon>
        <taxon>Bacillati</taxon>
        <taxon>Actinomycetota</taxon>
        <taxon>Actinomycetes</taxon>
        <taxon>Mycobacteriales</taxon>
        <taxon>Nocardiaceae</taxon>
        <taxon>Rhodococcoides</taxon>
    </lineage>
</organism>
<keyword evidence="1" id="KW-0378">Hydrolase</keyword>
<proteinExistence type="predicted"/>
<dbReference type="AlphaFoldDB" id="A0A239N4M7"/>
<dbReference type="RefSeq" id="WP_245866262.1">
    <property type="nucleotide sequence ID" value="NZ_FZOW01000028.1"/>
</dbReference>
<evidence type="ECO:0000259" key="2">
    <source>
        <dbReference type="Pfam" id="PF00857"/>
    </source>
</evidence>
<reference evidence="4" key="1">
    <citation type="submission" date="2017-06" db="EMBL/GenBank/DDBJ databases">
        <authorList>
            <person name="Varghese N."/>
            <person name="Submissions S."/>
        </authorList>
    </citation>
    <scope>NUCLEOTIDE SEQUENCE [LARGE SCALE GENOMIC DNA]</scope>
    <source>
        <strain evidence="4">JCM 23211</strain>
    </source>
</reference>
<dbReference type="GO" id="GO:0016787">
    <property type="term" value="F:hydrolase activity"/>
    <property type="evidence" value="ECO:0007669"/>
    <property type="project" value="UniProtKB-KW"/>
</dbReference>
<gene>
    <name evidence="3" type="ORF">SAMN05421642_12836</name>
</gene>
<dbReference type="Gene3D" id="3.40.50.850">
    <property type="entry name" value="Isochorismatase-like"/>
    <property type="match status" value="1"/>
</dbReference>
<dbReference type="Pfam" id="PF00857">
    <property type="entry name" value="Isochorismatase"/>
    <property type="match status" value="1"/>
</dbReference>
<dbReference type="CDD" id="cd00431">
    <property type="entry name" value="cysteine_hydrolases"/>
    <property type="match status" value="1"/>
</dbReference>
<dbReference type="InterPro" id="IPR000868">
    <property type="entry name" value="Isochorismatase-like_dom"/>
</dbReference>
<accession>A0A239N4M7</accession>
<evidence type="ECO:0000313" key="3">
    <source>
        <dbReference type="EMBL" id="SNT49414.1"/>
    </source>
</evidence>
<dbReference type="PANTHER" id="PTHR43540:SF1">
    <property type="entry name" value="ISOCHORISMATASE HYDROLASE"/>
    <property type="match status" value="1"/>
</dbReference>
<protein>
    <submittedName>
        <fullName evidence="3">Nicotinamidase-related amidase</fullName>
    </submittedName>
</protein>
<feature type="domain" description="Isochorismatase-like" evidence="2">
    <location>
        <begin position="10"/>
        <end position="187"/>
    </location>
</feature>
<dbReference type="SUPFAM" id="SSF52499">
    <property type="entry name" value="Isochorismatase-like hydrolases"/>
    <property type="match status" value="1"/>
</dbReference>
<dbReference type="PANTHER" id="PTHR43540">
    <property type="entry name" value="PEROXYUREIDOACRYLATE/UREIDOACRYLATE AMIDOHYDROLASE-RELATED"/>
    <property type="match status" value="1"/>
</dbReference>
<dbReference type="EMBL" id="FZOW01000028">
    <property type="protein sequence ID" value="SNT49414.1"/>
    <property type="molecule type" value="Genomic_DNA"/>
</dbReference>
<dbReference type="InterPro" id="IPR036380">
    <property type="entry name" value="Isochorismatase-like_sf"/>
</dbReference>
<sequence>MTDAVSGIRTALIVGDVQTGIVREFPFARPVVPILADAIPRARRAGVHIVYLRAGLRPNATDVHPNNTVMQGFHSMGEVFHDTSDDTWIDNALTVDPSDSVVLKRRASGFAATDLDLVLRSQRIDHIVVCGVASSAVVAATVYAAADLDYVVTVLSDACADPDTAVHQFLMDTLFPARGITVLTAEEWVRSIG</sequence>
<name>A0A239N4M7_9NOCA</name>